<evidence type="ECO:0000259" key="15">
    <source>
        <dbReference type="PROSITE" id="PS51352"/>
    </source>
</evidence>
<comment type="catalytic activity">
    <reaction evidence="12">
        <text>a hydroperoxide + [thioredoxin]-dithiol = an alcohol + [thioredoxin]-disulfide + H2O</text>
        <dbReference type="Rhea" id="RHEA:62620"/>
        <dbReference type="Rhea" id="RHEA-COMP:10698"/>
        <dbReference type="Rhea" id="RHEA-COMP:10700"/>
        <dbReference type="ChEBI" id="CHEBI:15377"/>
        <dbReference type="ChEBI" id="CHEBI:29950"/>
        <dbReference type="ChEBI" id="CHEBI:30879"/>
        <dbReference type="ChEBI" id="CHEBI:35924"/>
        <dbReference type="ChEBI" id="CHEBI:50058"/>
        <dbReference type="EC" id="1.11.1.24"/>
    </reaction>
</comment>
<sequence length="234" mass="25290">MSPSHNESKFNILPHPARTNDPRDLEPPQLGAGLNSNPEQQAFHARGPYKPSQQVLQGVEQPRSKAKEAAAEAPDTEESNEKAAELATIDIGDALPSLTLKNEKGEDVDVATLAAEQGVIFFLVPKADTPGCTNQACGFRDIYPDFTAHNFAVYCLSADSPSAQSKWQTKKELPYPLLSDPQRTLITALGAGEGGKTKRSHFIFEEGGKLVEKKIPVKPADSPKLALEYVKSVA</sequence>
<dbReference type="PANTHER" id="PTHR42801:SF23">
    <property type="entry name" value="PEROXIREDOXIN DOT5"/>
    <property type="match status" value="1"/>
</dbReference>
<dbReference type="PANTHER" id="PTHR42801">
    <property type="entry name" value="THIOREDOXIN-DEPENDENT PEROXIDE REDUCTASE"/>
    <property type="match status" value="1"/>
</dbReference>
<dbReference type="SUPFAM" id="SSF52833">
    <property type="entry name" value="Thioredoxin-like"/>
    <property type="match status" value="1"/>
</dbReference>
<evidence type="ECO:0000256" key="6">
    <source>
        <dbReference type="ARBA" id="ARBA00023002"/>
    </source>
</evidence>
<accession>A0A4Y9XRC3</accession>
<evidence type="ECO:0000256" key="8">
    <source>
        <dbReference type="ARBA" id="ARBA00023242"/>
    </source>
</evidence>
<dbReference type="InterPro" id="IPR013766">
    <property type="entry name" value="Thioredoxin_domain"/>
</dbReference>
<dbReference type="InterPro" id="IPR050924">
    <property type="entry name" value="Peroxiredoxin_BCP/PrxQ"/>
</dbReference>
<dbReference type="GO" id="GO:0045454">
    <property type="term" value="P:cell redox homeostasis"/>
    <property type="evidence" value="ECO:0007669"/>
    <property type="project" value="TreeGrafter"/>
</dbReference>
<evidence type="ECO:0000256" key="4">
    <source>
        <dbReference type="ARBA" id="ARBA00022559"/>
    </source>
</evidence>
<dbReference type="STRING" id="34475.A0A4Y9XRC3"/>
<dbReference type="GO" id="GO:0005634">
    <property type="term" value="C:nucleus"/>
    <property type="evidence" value="ECO:0007669"/>
    <property type="project" value="UniProtKB-SubCell"/>
</dbReference>
<dbReference type="InterPro" id="IPR036249">
    <property type="entry name" value="Thioredoxin-like_sf"/>
</dbReference>
<evidence type="ECO:0000256" key="1">
    <source>
        <dbReference type="ARBA" id="ARBA00004123"/>
    </source>
</evidence>
<keyword evidence="9" id="KW-0676">Redox-active center</keyword>
<evidence type="ECO:0000256" key="10">
    <source>
        <dbReference type="ARBA" id="ARBA00032824"/>
    </source>
</evidence>
<evidence type="ECO:0000313" key="17">
    <source>
        <dbReference type="Proteomes" id="UP000298390"/>
    </source>
</evidence>
<name>A0A4Y9XRC3_9APHY</name>
<dbReference type="InterPro" id="IPR000866">
    <property type="entry name" value="AhpC/TSA"/>
</dbReference>
<evidence type="ECO:0000256" key="11">
    <source>
        <dbReference type="ARBA" id="ARBA00038489"/>
    </source>
</evidence>
<keyword evidence="6" id="KW-0560">Oxidoreductase</keyword>
<organism evidence="16 17">
    <name type="scientific">Rhodofomes roseus</name>
    <dbReference type="NCBI Taxonomy" id="34475"/>
    <lineage>
        <taxon>Eukaryota</taxon>
        <taxon>Fungi</taxon>
        <taxon>Dikarya</taxon>
        <taxon>Basidiomycota</taxon>
        <taxon>Agaricomycotina</taxon>
        <taxon>Agaricomycetes</taxon>
        <taxon>Polyporales</taxon>
        <taxon>Rhodofomes</taxon>
    </lineage>
</organism>
<feature type="region of interest" description="Disordered" evidence="14">
    <location>
        <begin position="1"/>
        <end position="81"/>
    </location>
</feature>
<dbReference type="GO" id="GO:0034599">
    <property type="term" value="P:cellular response to oxidative stress"/>
    <property type="evidence" value="ECO:0007669"/>
    <property type="project" value="TreeGrafter"/>
</dbReference>
<dbReference type="CDD" id="cd03017">
    <property type="entry name" value="PRX_BCP"/>
    <property type="match status" value="1"/>
</dbReference>
<dbReference type="EC" id="1.11.1.24" evidence="3"/>
<evidence type="ECO:0000256" key="7">
    <source>
        <dbReference type="ARBA" id="ARBA00023157"/>
    </source>
</evidence>
<evidence type="ECO:0000256" key="5">
    <source>
        <dbReference type="ARBA" id="ARBA00022862"/>
    </source>
</evidence>
<protein>
    <recommendedName>
        <fullName evidence="3">thioredoxin-dependent peroxiredoxin</fullName>
        <ecNumber evidence="3">1.11.1.24</ecNumber>
    </recommendedName>
    <alternativeName>
        <fullName evidence="13">Nuclear thiol peroxidase</fullName>
    </alternativeName>
    <alternativeName>
        <fullName evidence="10">Thioredoxin peroxidase</fullName>
    </alternativeName>
</protein>
<comment type="caution">
    <text evidence="16">The sequence shown here is derived from an EMBL/GenBank/DDBJ whole genome shotgun (WGS) entry which is preliminary data.</text>
</comment>
<comment type="subunit">
    <text evidence="2">Monomer.</text>
</comment>
<dbReference type="GO" id="GO:0008379">
    <property type="term" value="F:thioredoxin peroxidase activity"/>
    <property type="evidence" value="ECO:0007669"/>
    <property type="project" value="TreeGrafter"/>
</dbReference>
<evidence type="ECO:0000256" key="3">
    <source>
        <dbReference type="ARBA" id="ARBA00013017"/>
    </source>
</evidence>
<evidence type="ECO:0000256" key="9">
    <source>
        <dbReference type="ARBA" id="ARBA00023284"/>
    </source>
</evidence>
<keyword evidence="4" id="KW-0575">Peroxidase</keyword>
<keyword evidence="7" id="KW-1015">Disulfide bond</keyword>
<dbReference type="GO" id="GO:0005737">
    <property type="term" value="C:cytoplasm"/>
    <property type="evidence" value="ECO:0007669"/>
    <property type="project" value="TreeGrafter"/>
</dbReference>
<comment type="subcellular location">
    <subcellularLocation>
        <location evidence="1">Nucleus</location>
    </subcellularLocation>
</comment>
<keyword evidence="5" id="KW-0049">Antioxidant</keyword>
<dbReference type="Pfam" id="PF00578">
    <property type="entry name" value="AhpC-TSA"/>
    <property type="match status" value="1"/>
</dbReference>
<dbReference type="EMBL" id="SEKV01000938">
    <property type="protein sequence ID" value="TFY52670.1"/>
    <property type="molecule type" value="Genomic_DNA"/>
</dbReference>
<dbReference type="Proteomes" id="UP000298390">
    <property type="component" value="Unassembled WGS sequence"/>
</dbReference>
<dbReference type="Gene3D" id="3.40.30.10">
    <property type="entry name" value="Glutaredoxin"/>
    <property type="match status" value="1"/>
</dbReference>
<comment type="similarity">
    <text evidence="11">Belongs to the peroxiredoxin family. BCP/PrxQ subfamily.</text>
</comment>
<evidence type="ECO:0000256" key="13">
    <source>
        <dbReference type="ARBA" id="ARBA00077538"/>
    </source>
</evidence>
<dbReference type="FunFam" id="3.40.30.10:FF:000157">
    <property type="entry name" value="DOT5p Nuclear thiol peroxidase"/>
    <property type="match status" value="1"/>
</dbReference>
<keyword evidence="8" id="KW-0539">Nucleus</keyword>
<evidence type="ECO:0000256" key="14">
    <source>
        <dbReference type="SAM" id="MobiDB-lite"/>
    </source>
</evidence>
<reference evidence="16 17" key="1">
    <citation type="submission" date="2019-01" db="EMBL/GenBank/DDBJ databases">
        <title>Genome sequencing of the rare red list fungi Fomitopsis rosea.</title>
        <authorList>
            <person name="Buettner E."/>
            <person name="Kellner H."/>
        </authorList>
    </citation>
    <scope>NUCLEOTIDE SEQUENCE [LARGE SCALE GENOMIC DNA]</scope>
    <source>
        <strain evidence="16 17">DSM 105464</strain>
    </source>
</reference>
<proteinExistence type="inferred from homology"/>
<evidence type="ECO:0000256" key="12">
    <source>
        <dbReference type="ARBA" id="ARBA00049091"/>
    </source>
</evidence>
<dbReference type="PROSITE" id="PS51352">
    <property type="entry name" value="THIOREDOXIN_2"/>
    <property type="match status" value="1"/>
</dbReference>
<evidence type="ECO:0000256" key="2">
    <source>
        <dbReference type="ARBA" id="ARBA00011245"/>
    </source>
</evidence>
<feature type="domain" description="Thioredoxin" evidence="15">
    <location>
        <begin position="89"/>
        <end position="234"/>
    </location>
</feature>
<dbReference type="AlphaFoldDB" id="A0A4Y9XRC3"/>
<evidence type="ECO:0000313" key="16">
    <source>
        <dbReference type="EMBL" id="TFY52670.1"/>
    </source>
</evidence>
<gene>
    <name evidence="16" type="ORF">EVJ58_g9884</name>
</gene>